<evidence type="ECO:0000259" key="10">
    <source>
        <dbReference type="PROSITE" id="PS50011"/>
    </source>
</evidence>
<feature type="compositionally biased region" description="Polar residues" evidence="7">
    <location>
        <begin position="1015"/>
        <end position="1025"/>
    </location>
</feature>
<dbReference type="SUPFAM" id="SSF56112">
    <property type="entry name" value="Protein kinase-like (PK-like)"/>
    <property type="match status" value="2"/>
</dbReference>
<accession>A0A3P5ZMQ8</accession>
<dbReference type="InterPro" id="IPR013210">
    <property type="entry name" value="LRR_N_plant-typ"/>
</dbReference>
<dbReference type="FunFam" id="3.80.10.10:FF:000383">
    <property type="entry name" value="Leucine-rich repeat receptor protein kinase EMS1"/>
    <property type="match status" value="1"/>
</dbReference>
<dbReference type="InterPro" id="IPR001245">
    <property type="entry name" value="Ser-Thr/Tyr_kinase_cat_dom"/>
</dbReference>
<evidence type="ECO:0000256" key="1">
    <source>
        <dbReference type="ARBA" id="ARBA00004370"/>
    </source>
</evidence>
<dbReference type="Pfam" id="PF07714">
    <property type="entry name" value="PK_Tyr_Ser-Thr"/>
    <property type="match status" value="1"/>
</dbReference>
<protein>
    <recommendedName>
        <fullName evidence="10">Protein kinase domain-containing protein</fullName>
    </recommendedName>
</protein>
<dbReference type="EMBL" id="LR031571">
    <property type="protein sequence ID" value="VDC74151.1"/>
    <property type="molecule type" value="Genomic_DNA"/>
</dbReference>
<dbReference type="InterPro" id="IPR001611">
    <property type="entry name" value="Leu-rich_rpt"/>
</dbReference>
<feature type="transmembrane region" description="Helical" evidence="8">
    <location>
        <begin position="935"/>
        <end position="961"/>
    </location>
</feature>
<keyword evidence="9" id="KW-0732">Signal</keyword>
<dbReference type="InterPro" id="IPR000719">
    <property type="entry name" value="Prot_kinase_dom"/>
</dbReference>
<comment type="subcellular location">
    <subcellularLocation>
        <location evidence="1">Membrane</location>
    </subcellularLocation>
</comment>
<evidence type="ECO:0000313" key="11">
    <source>
        <dbReference type="EMBL" id="VDC74151.1"/>
    </source>
</evidence>
<dbReference type="InterPro" id="IPR011009">
    <property type="entry name" value="Kinase-like_dom_sf"/>
</dbReference>
<dbReference type="Pfam" id="PF13855">
    <property type="entry name" value="LRR_8"/>
    <property type="match status" value="2"/>
</dbReference>
<feature type="transmembrane region" description="Helical" evidence="8">
    <location>
        <begin position="242"/>
        <end position="268"/>
    </location>
</feature>
<evidence type="ECO:0000256" key="3">
    <source>
        <dbReference type="ARBA" id="ARBA00022692"/>
    </source>
</evidence>
<feature type="compositionally biased region" description="Polar residues" evidence="7">
    <location>
        <begin position="988"/>
        <end position="997"/>
    </location>
</feature>
<feature type="region of interest" description="Disordered" evidence="7">
    <location>
        <begin position="966"/>
        <end position="1031"/>
    </location>
</feature>
<dbReference type="PANTHER" id="PTHR48007:SF66">
    <property type="entry name" value="PROTEIN KINASE DOMAIN-CONTAINING PROTEIN"/>
    <property type="match status" value="1"/>
</dbReference>
<keyword evidence="6 8" id="KW-0472">Membrane</keyword>
<evidence type="ECO:0000256" key="8">
    <source>
        <dbReference type="SAM" id="Phobius"/>
    </source>
</evidence>
<dbReference type="PROSITE" id="PS50011">
    <property type="entry name" value="PROTEIN_KINASE_DOM"/>
    <property type="match status" value="2"/>
</dbReference>
<dbReference type="Pfam" id="PF08263">
    <property type="entry name" value="LRRNT_2"/>
    <property type="match status" value="2"/>
</dbReference>
<organism evidence="11">
    <name type="scientific">Brassica campestris</name>
    <name type="common">Field mustard</name>
    <dbReference type="NCBI Taxonomy" id="3711"/>
    <lineage>
        <taxon>Eukaryota</taxon>
        <taxon>Viridiplantae</taxon>
        <taxon>Streptophyta</taxon>
        <taxon>Embryophyta</taxon>
        <taxon>Tracheophyta</taxon>
        <taxon>Spermatophyta</taxon>
        <taxon>Magnoliopsida</taxon>
        <taxon>eudicotyledons</taxon>
        <taxon>Gunneridae</taxon>
        <taxon>Pentapetalae</taxon>
        <taxon>rosids</taxon>
        <taxon>malvids</taxon>
        <taxon>Brassicales</taxon>
        <taxon>Brassicaceae</taxon>
        <taxon>Brassiceae</taxon>
        <taxon>Brassica</taxon>
    </lineage>
</organism>
<feature type="chain" id="PRO_5018052720" description="Protein kinase domain-containing protein" evidence="9">
    <location>
        <begin position="20"/>
        <end position="1374"/>
    </location>
</feature>
<evidence type="ECO:0000256" key="5">
    <source>
        <dbReference type="ARBA" id="ARBA00022989"/>
    </source>
</evidence>
<dbReference type="PANTHER" id="PTHR48007">
    <property type="entry name" value="LEUCINE-RICH REPEAT RECEPTOR-LIKE PROTEIN KINASE PXC1"/>
    <property type="match status" value="1"/>
</dbReference>
<dbReference type="Gene3D" id="1.10.510.10">
    <property type="entry name" value="Transferase(Phosphotransferase) domain 1"/>
    <property type="match status" value="2"/>
</dbReference>
<keyword evidence="2" id="KW-0433">Leucine-rich repeat</keyword>
<proteinExistence type="predicted"/>
<dbReference type="Gene3D" id="3.80.10.10">
    <property type="entry name" value="Ribonuclease Inhibitor"/>
    <property type="match status" value="3"/>
</dbReference>
<feature type="domain" description="Protein kinase" evidence="10">
    <location>
        <begin position="361"/>
        <end position="639"/>
    </location>
</feature>
<evidence type="ECO:0000256" key="4">
    <source>
        <dbReference type="ARBA" id="ARBA00022737"/>
    </source>
</evidence>
<dbReference type="SUPFAM" id="SSF52058">
    <property type="entry name" value="L domain-like"/>
    <property type="match status" value="2"/>
</dbReference>
<keyword evidence="5 8" id="KW-1133">Transmembrane helix</keyword>
<name>A0A3P5ZMQ8_BRACM</name>
<dbReference type="Pfam" id="PF00069">
    <property type="entry name" value="Pkinase"/>
    <property type="match status" value="1"/>
</dbReference>
<dbReference type="InterPro" id="IPR032675">
    <property type="entry name" value="LRR_dom_sf"/>
</dbReference>
<dbReference type="GO" id="GO:0005524">
    <property type="term" value="F:ATP binding"/>
    <property type="evidence" value="ECO:0007669"/>
    <property type="project" value="InterPro"/>
</dbReference>
<dbReference type="GO" id="GO:0004672">
    <property type="term" value="F:protein kinase activity"/>
    <property type="evidence" value="ECO:0007669"/>
    <property type="project" value="InterPro"/>
</dbReference>
<dbReference type="InterPro" id="IPR046959">
    <property type="entry name" value="PRK1-6/SRF4-like"/>
</dbReference>
<sequence>MTCHFVYSLLLLLLAASFALPISGDGDADALLKFKSSLVNATVLEAEGWDSGVPPCTGDRGSHSTWKGVMCDNGVVYALRLENMSLTGTLDLQPLVSMPSLESVSFMYNSFEGPMPRGVDGIVTLVYLYLAHNKFSGEIDGDLFDGMNDLVKVHLEGNMFSGEVPESLGRLPKLTELNLEDNMFTGTIPPFKHKSIVSVNVTNNQLEGRIPVALSLMNTTFFQGNKGLCGPPLLPCKNTPPFLPVFLLAITILAVVVLVVFLCSIFIFGRRKHKASEVHEHGYSSSLGTLSIPSEQQFSEKSSMDSKVYRKLANEVLQRDSVATSSILELPREEADKRVDQKKLHFIRNDQEKFTLQEMLCASAEVLGSGGFGSSYKAALLSGCVVVIKRFRFMSNIEREEFYDYMKKIGRLSHPNLLPLIAFHYRKDEKLFVTDYIPHGSLANLLHANRTPGQVVLDWPIRLKIARGVTRALDYLYKIFPDLNLPHGHLKSSNVLLDHDFEPLLTDYALVPVVNKDQSHFMVAYKSPEFTLENRTSRKSDVWSLGILILELLTGKFPANYLRHGKGSDDELAAWVESVARTEWTPDVFDKEMQAGREQEGQMLKLLKIGLRCCDWDVERRMELHEAVDRIEEVDHGDVGESFQESFRSSYNHDWGVLARTYHFYWHSIMPSKTYLVASTLMEIVDFHMILHDNKPGVVYYLLLLLLAARFVVPISGDGDADALLKFKSSLVNATVLTGWGDSGDPPCTGKKGSNSKWKGVMCSAGVVYAIRLENMSLAGTLDVQALGSMRGLKSVSFMRNGFEGPIPSGLNGLGSLVHLYLAHNRFSGEIDGGLFDGMKDLVKVHLEGNRFSGEIPKSLGKLPKLTELNLEDNLFTGKIPPFNQKNLVTVNVANNRLEGRIPLALGLMNITFFLGNKGLCGPPLLPCRHPRPPLVAVFLLALTILAVIVLITVFCSVCILSRRQRKGPEHDHGHSPSLGLGTVYGPSDQQQQNSEKSSQDSKVYRKLASEAVQRESTATSSALSQRALPREEDQRKLHFVRNDQEKFTLQDMLRASAEVLGSGGFGSSYKAALTGSRAVVVKRFRFMNNIRREEFYDHMKKIGRLSHPNLLPLIAFYYRKDEKLLVTNYIPNGSLANLLHANRTPGQVVLDWPIRLKIARGVTRGLAYLYRTFPDLNLPHGHLKSSNVLLDHDFEPLLTDYALVPVVNKDQSHQFMVAYKSPEFTQQDRTSRKSDVWSLGILILEILTGKFPANYLRQGKGADDELAAWVESVARTEWNADVFDKEMRAGKEQEGQMLKLLKIGLRCCDWDVERRMELHEAVDRIEEVDHREAGGSQESFRSSYVTASDGENRFSRAMTGEFSLVIKPLVKSC</sequence>
<keyword evidence="4" id="KW-0677">Repeat</keyword>
<feature type="domain" description="Protein kinase" evidence="10">
    <location>
        <begin position="1055"/>
        <end position="1334"/>
    </location>
</feature>
<feature type="signal peptide" evidence="9">
    <location>
        <begin position="1"/>
        <end position="19"/>
    </location>
</feature>
<reference evidence="11" key="1">
    <citation type="submission" date="2018-11" db="EMBL/GenBank/DDBJ databases">
        <authorList>
            <consortium name="Genoscope - CEA"/>
            <person name="William W."/>
        </authorList>
    </citation>
    <scope>NUCLEOTIDE SEQUENCE</scope>
</reference>
<evidence type="ECO:0000256" key="6">
    <source>
        <dbReference type="ARBA" id="ARBA00023136"/>
    </source>
</evidence>
<evidence type="ECO:0000256" key="7">
    <source>
        <dbReference type="SAM" id="MobiDB-lite"/>
    </source>
</evidence>
<evidence type="ECO:0000256" key="9">
    <source>
        <dbReference type="SAM" id="SignalP"/>
    </source>
</evidence>
<dbReference type="Gene3D" id="3.30.200.20">
    <property type="entry name" value="Phosphorylase Kinase, domain 1"/>
    <property type="match status" value="2"/>
</dbReference>
<evidence type="ECO:0000256" key="2">
    <source>
        <dbReference type="ARBA" id="ARBA00022614"/>
    </source>
</evidence>
<keyword evidence="3 8" id="KW-0812">Transmembrane</keyword>
<dbReference type="GO" id="GO:0016020">
    <property type="term" value="C:membrane"/>
    <property type="evidence" value="ECO:0007669"/>
    <property type="project" value="UniProtKB-SubCell"/>
</dbReference>
<gene>
    <name evidence="11" type="ORF">BRAA01T00653Z</name>
</gene>